<keyword evidence="5 6" id="KW-0472">Membrane</keyword>
<comment type="similarity">
    <text evidence="2">Belongs to the LemA family.</text>
</comment>
<dbReference type="InterPro" id="IPR007156">
    <property type="entry name" value="MamQ_LemA"/>
</dbReference>
<protein>
    <submittedName>
        <fullName evidence="7">LemA family protein</fullName>
    </submittedName>
</protein>
<gene>
    <name evidence="7" type="ordered locus">Spirs_4008</name>
</gene>
<comment type="subcellular location">
    <subcellularLocation>
        <location evidence="1">Membrane</location>
        <topology evidence="1">Single-pass membrane protein</topology>
    </subcellularLocation>
</comment>
<accession>E1R9C4</accession>
<evidence type="ECO:0000256" key="5">
    <source>
        <dbReference type="ARBA" id="ARBA00023136"/>
    </source>
</evidence>
<dbReference type="PANTHER" id="PTHR34478:SF2">
    <property type="entry name" value="MEMBRANE PROTEIN"/>
    <property type="match status" value="1"/>
</dbReference>
<dbReference type="OrthoDB" id="9804152at2"/>
<dbReference type="InterPro" id="IPR023353">
    <property type="entry name" value="LemA-like_dom_sf"/>
</dbReference>
<dbReference type="Pfam" id="PF04011">
    <property type="entry name" value="LemA"/>
    <property type="match status" value="1"/>
</dbReference>
<keyword evidence="8" id="KW-1185">Reference proteome</keyword>
<evidence type="ECO:0000313" key="8">
    <source>
        <dbReference type="Proteomes" id="UP000002318"/>
    </source>
</evidence>
<dbReference type="HOGENOM" id="CLU_056714_0_1_12"/>
<dbReference type="AlphaFoldDB" id="E1R9C4"/>
<feature type="transmembrane region" description="Helical" evidence="6">
    <location>
        <begin position="7"/>
        <end position="28"/>
    </location>
</feature>
<keyword evidence="3 6" id="KW-0812">Transmembrane</keyword>
<dbReference type="KEGG" id="ssm:Spirs_4008"/>
<dbReference type="eggNOG" id="COG1704">
    <property type="taxonomic scope" value="Bacteria"/>
</dbReference>
<reference evidence="7 8" key="1">
    <citation type="journal article" date="2010" name="Stand. Genomic Sci.">
        <title>Complete genome sequence of Spirochaeta smaragdinae type strain (SEBR 4228).</title>
        <authorList>
            <person name="Mavromatis K."/>
            <person name="Yasawong M."/>
            <person name="Chertkov O."/>
            <person name="Lapidus A."/>
            <person name="Lucas S."/>
            <person name="Nolan M."/>
            <person name="Del Rio T.G."/>
            <person name="Tice H."/>
            <person name="Cheng J.F."/>
            <person name="Pitluck S."/>
            <person name="Liolios K."/>
            <person name="Ivanova N."/>
            <person name="Tapia R."/>
            <person name="Han C."/>
            <person name="Bruce D."/>
            <person name="Goodwin L."/>
            <person name="Pati A."/>
            <person name="Chen A."/>
            <person name="Palaniappan K."/>
            <person name="Land M."/>
            <person name="Hauser L."/>
            <person name="Chang Y.J."/>
            <person name="Jeffries C.D."/>
            <person name="Detter J.C."/>
            <person name="Rohde M."/>
            <person name="Brambilla E."/>
            <person name="Spring S."/>
            <person name="Goker M."/>
            <person name="Sikorski J."/>
            <person name="Woyke T."/>
            <person name="Bristow J."/>
            <person name="Eisen J.A."/>
            <person name="Markowitz V."/>
            <person name="Hugenholtz P."/>
            <person name="Klenk H.P."/>
            <person name="Kyrpides N.C."/>
        </authorList>
    </citation>
    <scope>NUCLEOTIDE SEQUENCE [LARGE SCALE GENOMIC DNA]</scope>
    <source>
        <strain evidence="8">DSM 11293 / JCM 15392 / SEBR 4228</strain>
    </source>
</reference>
<dbReference type="EMBL" id="CP002116">
    <property type="protein sequence ID" value="ADK83093.1"/>
    <property type="molecule type" value="Genomic_DNA"/>
</dbReference>
<dbReference type="GO" id="GO:0016020">
    <property type="term" value="C:membrane"/>
    <property type="evidence" value="ECO:0007669"/>
    <property type="project" value="UniProtKB-SubCell"/>
</dbReference>
<evidence type="ECO:0000256" key="4">
    <source>
        <dbReference type="ARBA" id="ARBA00022989"/>
    </source>
</evidence>
<evidence type="ECO:0000256" key="2">
    <source>
        <dbReference type="ARBA" id="ARBA00008854"/>
    </source>
</evidence>
<name>E1R9C4_SEDSS</name>
<dbReference type="PANTHER" id="PTHR34478">
    <property type="entry name" value="PROTEIN LEMA"/>
    <property type="match status" value="1"/>
</dbReference>
<keyword evidence="4 6" id="KW-1133">Transmembrane helix</keyword>
<evidence type="ECO:0000256" key="1">
    <source>
        <dbReference type="ARBA" id="ARBA00004167"/>
    </source>
</evidence>
<organism evidence="7 8">
    <name type="scientific">Sediminispirochaeta smaragdinae (strain DSM 11293 / JCM 15392 / SEBR 4228)</name>
    <name type="common">Spirochaeta smaragdinae</name>
    <dbReference type="NCBI Taxonomy" id="573413"/>
    <lineage>
        <taxon>Bacteria</taxon>
        <taxon>Pseudomonadati</taxon>
        <taxon>Spirochaetota</taxon>
        <taxon>Spirochaetia</taxon>
        <taxon>Spirochaetales</taxon>
        <taxon>Spirochaetaceae</taxon>
        <taxon>Sediminispirochaeta</taxon>
    </lineage>
</organism>
<sequence length="194" mass="21394">MSGRSRASIIMVIALIGVLVFAFGSWYIGTRNNLVQLEEGIDAAWAEIDNQLQRRSDLIPNLVSTVKGYASHEEEVFTNIANARAKLAGAGSVAEKAEGYNEMQGALSRLLVVAENYPELKADGNFTRLQDELAGTENRLAVARKRYNDQVKQFNTKIRIFPGSIIAGSMGFEKRDYFEIDEAARTAPKVDFGS</sequence>
<proteinExistence type="inferred from homology"/>
<dbReference type="Gene3D" id="1.20.1440.20">
    <property type="entry name" value="LemA-like domain"/>
    <property type="match status" value="1"/>
</dbReference>
<dbReference type="STRING" id="573413.Spirs_4008"/>
<evidence type="ECO:0000256" key="3">
    <source>
        <dbReference type="ARBA" id="ARBA00022692"/>
    </source>
</evidence>
<evidence type="ECO:0000256" key="6">
    <source>
        <dbReference type="SAM" id="Phobius"/>
    </source>
</evidence>
<dbReference type="SUPFAM" id="SSF140478">
    <property type="entry name" value="LemA-like"/>
    <property type="match status" value="1"/>
</dbReference>
<dbReference type="RefSeq" id="WP_013256550.1">
    <property type="nucleotide sequence ID" value="NC_014364.1"/>
</dbReference>
<dbReference type="Proteomes" id="UP000002318">
    <property type="component" value="Chromosome"/>
</dbReference>
<evidence type="ECO:0000313" key="7">
    <source>
        <dbReference type="EMBL" id="ADK83093.1"/>
    </source>
</evidence>